<dbReference type="Gene3D" id="2.60.120.10">
    <property type="entry name" value="Jelly Rolls"/>
    <property type="match status" value="3"/>
</dbReference>
<dbReference type="PROSITE" id="PS50042">
    <property type="entry name" value="CNMP_BINDING_3"/>
    <property type="match status" value="3"/>
</dbReference>
<dbReference type="PROSITE" id="PS00888">
    <property type="entry name" value="CNMP_BINDING_1"/>
    <property type="match status" value="2"/>
</dbReference>
<dbReference type="InterPro" id="IPR014710">
    <property type="entry name" value="RmlC-like_jellyroll"/>
</dbReference>
<dbReference type="GO" id="GO:0005221">
    <property type="term" value="F:intracellularly cyclic nucleotide-activated monoatomic cation channel activity"/>
    <property type="evidence" value="ECO:0007669"/>
    <property type="project" value="InterPro"/>
</dbReference>
<keyword evidence="12" id="KW-1185">Reference proteome</keyword>
<reference evidence="11 12" key="1">
    <citation type="submission" date="2016-07" db="EMBL/GenBank/DDBJ databases">
        <title>Pervasive Adenine N6-methylation of Active Genes in Fungi.</title>
        <authorList>
            <consortium name="DOE Joint Genome Institute"/>
            <person name="Mondo S.J."/>
            <person name="Dannebaum R.O."/>
            <person name="Kuo R.C."/>
            <person name="Labutti K."/>
            <person name="Haridas S."/>
            <person name="Kuo A."/>
            <person name="Salamov A."/>
            <person name="Ahrendt S.R."/>
            <person name="Lipzen A."/>
            <person name="Sullivan W."/>
            <person name="Andreopoulos W.B."/>
            <person name="Clum A."/>
            <person name="Lindquist E."/>
            <person name="Daum C."/>
            <person name="Ramamoorthy G.K."/>
            <person name="Gryganskyi A."/>
            <person name="Culley D."/>
            <person name="Magnuson J.K."/>
            <person name="James T.Y."/>
            <person name="O'Malley M.A."/>
            <person name="Stajich J.E."/>
            <person name="Spatafora J.W."/>
            <person name="Visel A."/>
            <person name="Grigoriev I.V."/>
        </authorList>
    </citation>
    <scope>NUCLEOTIDE SEQUENCE [LARGE SCALE GENOMIC DNA]</scope>
    <source>
        <strain evidence="11 12">JEL800</strain>
    </source>
</reference>
<evidence type="ECO:0000256" key="2">
    <source>
        <dbReference type="ARBA" id="ARBA00022448"/>
    </source>
</evidence>
<evidence type="ECO:0000313" key="11">
    <source>
        <dbReference type="EMBL" id="ORY50717.1"/>
    </source>
</evidence>
<dbReference type="CDD" id="cd00038">
    <property type="entry name" value="CAP_ED"/>
    <property type="match status" value="3"/>
</dbReference>
<dbReference type="SMART" id="SM00100">
    <property type="entry name" value="cNMP"/>
    <property type="match status" value="3"/>
</dbReference>
<name>A0A1Y2CUS5_9FUNG</name>
<evidence type="ECO:0000256" key="3">
    <source>
        <dbReference type="ARBA" id="ARBA00022692"/>
    </source>
</evidence>
<dbReference type="Pfam" id="PF00027">
    <property type="entry name" value="cNMP_binding"/>
    <property type="match status" value="3"/>
</dbReference>
<keyword evidence="3" id="KW-0812">Transmembrane</keyword>
<evidence type="ECO:0000256" key="4">
    <source>
        <dbReference type="ARBA" id="ARBA00022989"/>
    </source>
</evidence>
<dbReference type="GO" id="GO:0016020">
    <property type="term" value="C:membrane"/>
    <property type="evidence" value="ECO:0007669"/>
    <property type="project" value="UniProtKB-SubCell"/>
</dbReference>
<sequence length="637" mass="71437">MDPEYDIDTDLETTSKSLDDHIVTSLNEKIAMQEQVINQLSEQLRHVQAERDTLRVEKEVQSLMIATMKRSNQLLLKSSIELINFQEQLSNTTRAYNDLASQLRDTMNKSKEHETINELEASELELNLESAKIEIYPPTRQSSVSGAMQPPPPPPPASFLLATKELKPTGTKLATLNETDNHSTTNTAQGSRNLFYPHIDLLAGFPLFASFPQSTLEQISLSSYELKRREGQIIITKGEEGAEMFFIVEGSVVVVVDGKELSVLKRPVFFGEMGVLLKFQRTATIIAKTDVVLAVVTKQKLDEIVSLANPAVQLILEEFTTNKETWWKQQQYIKSQEKFGAEFVNNIARKDLKSLELFSEAPEKFLDSLAMTLKCLTYKAGDIVIYHGEEADSMYFVLSGTVEVVGNTGVVHAEIGPGSFFGEVGILLNMKRTASIRAKIESRLFKLQKNNLDEIVSEYPTVENKLKEAADERFYLFQMRQSFAASESMPVPDQFDVEVGENALSKLAIFEDVENGVVAELAMLMTRKTWDAGDFIINCGDDGKSMFFLVAGIADVITEFGEVVDQFHAPDAYFGEVAIIEHVPRTASVRCVNTCSTFELQKEDVKATMKKHPLLEKRIKDTASSRMQNYLMRNVLA</sequence>
<dbReference type="OrthoDB" id="421226at2759"/>
<keyword evidence="6" id="KW-0472">Membrane</keyword>
<keyword evidence="7" id="KW-1071">Ligand-gated ion channel</keyword>
<keyword evidence="4" id="KW-1133">Transmembrane helix</keyword>
<dbReference type="AlphaFoldDB" id="A0A1Y2CUS5"/>
<dbReference type="EMBL" id="MCGO01000006">
    <property type="protein sequence ID" value="ORY50717.1"/>
    <property type="molecule type" value="Genomic_DNA"/>
</dbReference>
<keyword evidence="8" id="KW-0407">Ion channel</keyword>
<evidence type="ECO:0000256" key="1">
    <source>
        <dbReference type="ARBA" id="ARBA00004141"/>
    </source>
</evidence>
<evidence type="ECO:0000256" key="7">
    <source>
        <dbReference type="ARBA" id="ARBA00023286"/>
    </source>
</evidence>
<organism evidence="11 12">
    <name type="scientific">Rhizoclosmatium globosum</name>
    <dbReference type="NCBI Taxonomy" id="329046"/>
    <lineage>
        <taxon>Eukaryota</taxon>
        <taxon>Fungi</taxon>
        <taxon>Fungi incertae sedis</taxon>
        <taxon>Chytridiomycota</taxon>
        <taxon>Chytridiomycota incertae sedis</taxon>
        <taxon>Chytridiomycetes</taxon>
        <taxon>Chytridiales</taxon>
        <taxon>Chytriomycetaceae</taxon>
        <taxon>Rhizoclosmatium</taxon>
    </lineage>
</organism>
<feature type="domain" description="Cyclic nucleotide-binding" evidence="10">
    <location>
        <begin position="509"/>
        <end position="626"/>
    </location>
</feature>
<keyword evidence="5" id="KW-0406">Ion transport</keyword>
<dbReference type="Proteomes" id="UP000193642">
    <property type="component" value="Unassembled WGS sequence"/>
</dbReference>
<dbReference type="GO" id="GO:0044877">
    <property type="term" value="F:protein-containing complex binding"/>
    <property type="evidence" value="ECO:0007669"/>
    <property type="project" value="TreeGrafter"/>
</dbReference>
<keyword evidence="9" id="KW-0175">Coiled coil</keyword>
<gene>
    <name evidence="11" type="ORF">BCR33DRAFT_676251</name>
</gene>
<comment type="subcellular location">
    <subcellularLocation>
        <location evidence="1">Membrane</location>
        <topology evidence="1">Multi-pass membrane protein</topology>
    </subcellularLocation>
</comment>
<feature type="domain" description="Cyclic nucleotide-binding" evidence="10">
    <location>
        <begin position="357"/>
        <end position="473"/>
    </location>
</feature>
<evidence type="ECO:0000313" key="12">
    <source>
        <dbReference type="Proteomes" id="UP000193642"/>
    </source>
</evidence>
<dbReference type="InterPro" id="IPR050866">
    <property type="entry name" value="CNG_cation_channel"/>
</dbReference>
<dbReference type="PROSITE" id="PS00889">
    <property type="entry name" value="CNMP_BINDING_2"/>
    <property type="match status" value="3"/>
</dbReference>
<dbReference type="PANTHER" id="PTHR45638:SF11">
    <property type="entry name" value="CYCLIC NUCLEOTIDE-GATED CATION CHANNEL SUBUNIT A"/>
    <property type="match status" value="1"/>
</dbReference>
<evidence type="ECO:0000256" key="6">
    <source>
        <dbReference type="ARBA" id="ARBA00023136"/>
    </source>
</evidence>
<evidence type="ECO:0000256" key="9">
    <source>
        <dbReference type="SAM" id="Coils"/>
    </source>
</evidence>
<accession>A0A1Y2CUS5</accession>
<dbReference type="InterPro" id="IPR018488">
    <property type="entry name" value="cNMP-bd_CS"/>
</dbReference>
<evidence type="ECO:0000259" key="10">
    <source>
        <dbReference type="PROSITE" id="PS50042"/>
    </source>
</evidence>
<comment type="caution">
    <text evidence="11">The sequence shown here is derived from an EMBL/GenBank/DDBJ whole genome shotgun (WGS) entry which is preliminary data.</text>
</comment>
<proteinExistence type="predicted"/>
<feature type="coiled-coil region" evidence="9">
    <location>
        <begin position="23"/>
        <end position="57"/>
    </location>
</feature>
<dbReference type="SUPFAM" id="SSF51206">
    <property type="entry name" value="cAMP-binding domain-like"/>
    <property type="match status" value="3"/>
</dbReference>
<dbReference type="InterPro" id="IPR000595">
    <property type="entry name" value="cNMP-bd_dom"/>
</dbReference>
<dbReference type="InterPro" id="IPR018490">
    <property type="entry name" value="cNMP-bd_dom_sf"/>
</dbReference>
<evidence type="ECO:0000256" key="8">
    <source>
        <dbReference type="ARBA" id="ARBA00023303"/>
    </source>
</evidence>
<feature type="domain" description="Cyclic nucleotide-binding" evidence="10">
    <location>
        <begin position="207"/>
        <end position="322"/>
    </location>
</feature>
<keyword evidence="2" id="KW-0813">Transport</keyword>
<evidence type="ECO:0000256" key="5">
    <source>
        <dbReference type="ARBA" id="ARBA00023065"/>
    </source>
</evidence>
<protein>
    <submittedName>
        <fullName evidence="11">Camp-binding domain-like protein</fullName>
    </submittedName>
</protein>
<dbReference type="PANTHER" id="PTHR45638">
    <property type="entry name" value="CYCLIC NUCLEOTIDE-GATED CATION CHANNEL SUBUNIT A"/>
    <property type="match status" value="1"/>
</dbReference>